<dbReference type="AlphaFoldDB" id="A0A4C1XH69"/>
<evidence type="ECO:0000313" key="2">
    <source>
        <dbReference type="EMBL" id="GBP62342.1"/>
    </source>
</evidence>
<dbReference type="EMBL" id="BGZK01000839">
    <property type="protein sequence ID" value="GBP62342.1"/>
    <property type="molecule type" value="Genomic_DNA"/>
</dbReference>
<accession>A0A4C1XH69</accession>
<proteinExistence type="predicted"/>
<feature type="region of interest" description="Disordered" evidence="1">
    <location>
        <begin position="1"/>
        <end position="33"/>
    </location>
</feature>
<evidence type="ECO:0000313" key="3">
    <source>
        <dbReference type="Proteomes" id="UP000299102"/>
    </source>
</evidence>
<evidence type="ECO:0000256" key="1">
    <source>
        <dbReference type="SAM" id="MobiDB-lite"/>
    </source>
</evidence>
<protein>
    <submittedName>
        <fullName evidence="2">Uncharacterized protein</fullName>
    </submittedName>
</protein>
<gene>
    <name evidence="2" type="ORF">EVAR_42086_1</name>
</gene>
<comment type="caution">
    <text evidence="2">The sequence shown here is derived from an EMBL/GenBank/DDBJ whole genome shotgun (WGS) entry which is preliminary data.</text>
</comment>
<organism evidence="2 3">
    <name type="scientific">Eumeta variegata</name>
    <name type="common">Bagworm moth</name>
    <name type="synonym">Eumeta japonica</name>
    <dbReference type="NCBI Taxonomy" id="151549"/>
    <lineage>
        <taxon>Eukaryota</taxon>
        <taxon>Metazoa</taxon>
        <taxon>Ecdysozoa</taxon>
        <taxon>Arthropoda</taxon>
        <taxon>Hexapoda</taxon>
        <taxon>Insecta</taxon>
        <taxon>Pterygota</taxon>
        <taxon>Neoptera</taxon>
        <taxon>Endopterygota</taxon>
        <taxon>Lepidoptera</taxon>
        <taxon>Glossata</taxon>
        <taxon>Ditrysia</taxon>
        <taxon>Tineoidea</taxon>
        <taxon>Psychidae</taxon>
        <taxon>Oiketicinae</taxon>
        <taxon>Eumeta</taxon>
    </lineage>
</organism>
<dbReference type="Proteomes" id="UP000299102">
    <property type="component" value="Unassembled WGS sequence"/>
</dbReference>
<sequence>MPTNGSRYGPLPLEPSGSCPDEKTPGHEATISPPSRTCTLKIEVWKIHERASLCVKNVKCIATPPRLKYMQLVCAVGYNDIILPY</sequence>
<name>A0A4C1XH69_EUMVA</name>
<reference evidence="2 3" key="1">
    <citation type="journal article" date="2019" name="Commun. Biol.">
        <title>The bagworm genome reveals a unique fibroin gene that provides high tensile strength.</title>
        <authorList>
            <person name="Kono N."/>
            <person name="Nakamura H."/>
            <person name="Ohtoshi R."/>
            <person name="Tomita M."/>
            <person name="Numata K."/>
            <person name="Arakawa K."/>
        </authorList>
    </citation>
    <scope>NUCLEOTIDE SEQUENCE [LARGE SCALE GENOMIC DNA]</scope>
</reference>
<keyword evidence="3" id="KW-1185">Reference proteome</keyword>